<gene>
    <name evidence="3" type="ORF">HCJ92_23830</name>
</gene>
<feature type="domain" description="SCO6045-like C-terminal" evidence="2">
    <location>
        <begin position="38"/>
        <end position="122"/>
    </location>
</feature>
<dbReference type="Pfam" id="PF26136">
    <property type="entry name" value="SCO6045_C"/>
    <property type="match status" value="1"/>
</dbReference>
<evidence type="ECO:0000313" key="4">
    <source>
        <dbReference type="Proteomes" id="UP000746503"/>
    </source>
</evidence>
<reference evidence="3 4" key="1">
    <citation type="submission" date="2020-03" db="EMBL/GenBank/DDBJ databases">
        <title>Draft genome of Streptomyces sp. ventii, isolated from the Axial Seamount in the Pacific Ocean, and resequencing of the two type strains Streptomyces lonarensis strain NCL 716 and Streptomyces bohaiensis strain 11A07.</title>
        <authorList>
            <person name="Loughran R.M."/>
            <person name="Pfannmuller K.M."/>
            <person name="Wasson B.J."/>
            <person name="Deadmond M.C."/>
            <person name="Paddock B.E."/>
            <person name="Koyack M.J."/>
            <person name="Gallegos D.A."/>
            <person name="Mitchell E.A."/>
            <person name="Ushijima B."/>
            <person name="Saw J.H."/>
            <person name="Mcphail K.L."/>
            <person name="Videau P."/>
        </authorList>
    </citation>
    <scope>NUCLEOTIDE SEQUENCE [LARGE SCALE GENOMIC DNA]</scope>
    <source>
        <strain evidence="4">5675061</strain>
    </source>
</reference>
<dbReference type="InterPro" id="IPR058711">
    <property type="entry name" value="SCO6045-like_C"/>
</dbReference>
<proteinExistence type="predicted"/>
<evidence type="ECO:0000259" key="2">
    <source>
        <dbReference type="Pfam" id="PF26136"/>
    </source>
</evidence>
<name>A0ABX1ASU9_9ACTN</name>
<accession>A0ABX1ASU9</accession>
<sequence length="146" mass="15701">GRQLGDPPAAAAAPTPHSAPGPAAGGRGDTAHARARLARSQHALLAALTGDAPAPLGFDAERLRVQRSALAGKRAAVMAKVAPRLPAVLGDAYHGAAVRYADRHPMTEGFHESARDFARRLTDRRTGPTLSWSQRRRLRRWLRDHD</sequence>
<evidence type="ECO:0000256" key="1">
    <source>
        <dbReference type="SAM" id="MobiDB-lite"/>
    </source>
</evidence>
<organism evidence="3 4">
    <name type="scientific">Streptomyces spiramenti</name>
    <dbReference type="NCBI Taxonomy" id="2720606"/>
    <lineage>
        <taxon>Bacteria</taxon>
        <taxon>Bacillati</taxon>
        <taxon>Actinomycetota</taxon>
        <taxon>Actinomycetes</taxon>
        <taxon>Kitasatosporales</taxon>
        <taxon>Streptomycetaceae</taxon>
        <taxon>Streptomyces</taxon>
    </lineage>
</organism>
<keyword evidence="4" id="KW-1185">Reference proteome</keyword>
<evidence type="ECO:0000313" key="3">
    <source>
        <dbReference type="EMBL" id="NJP69226.1"/>
    </source>
</evidence>
<feature type="non-terminal residue" evidence="3">
    <location>
        <position position="1"/>
    </location>
</feature>
<dbReference type="Proteomes" id="UP000746503">
    <property type="component" value="Unassembled WGS sequence"/>
</dbReference>
<comment type="caution">
    <text evidence="3">The sequence shown here is derived from an EMBL/GenBank/DDBJ whole genome shotgun (WGS) entry which is preliminary data.</text>
</comment>
<feature type="compositionally biased region" description="Low complexity" evidence="1">
    <location>
        <begin position="1"/>
        <end position="22"/>
    </location>
</feature>
<feature type="region of interest" description="Disordered" evidence="1">
    <location>
        <begin position="1"/>
        <end position="36"/>
    </location>
</feature>
<protein>
    <submittedName>
        <fullName evidence="3">DUF2063 domain-containing protein</fullName>
    </submittedName>
</protein>
<dbReference type="EMBL" id="JAAVJB010000422">
    <property type="protein sequence ID" value="NJP69226.1"/>
    <property type="molecule type" value="Genomic_DNA"/>
</dbReference>